<dbReference type="InterPro" id="IPR023174">
    <property type="entry name" value="PDEase_CS"/>
</dbReference>
<dbReference type="InterPro" id="IPR002073">
    <property type="entry name" value="PDEase_catalytic_dom"/>
</dbReference>
<reference evidence="6" key="1">
    <citation type="journal article" date="2012" name="Nature">
        <title>The oyster genome reveals stress adaptation and complexity of shell formation.</title>
        <authorList>
            <person name="Zhang G."/>
            <person name="Fang X."/>
            <person name="Guo X."/>
            <person name="Li L."/>
            <person name="Luo R."/>
            <person name="Xu F."/>
            <person name="Yang P."/>
            <person name="Zhang L."/>
            <person name="Wang X."/>
            <person name="Qi H."/>
            <person name="Xiong Z."/>
            <person name="Que H."/>
            <person name="Xie Y."/>
            <person name="Holland P.W."/>
            <person name="Paps J."/>
            <person name="Zhu Y."/>
            <person name="Wu F."/>
            <person name="Chen Y."/>
            <person name="Wang J."/>
            <person name="Peng C."/>
            <person name="Meng J."/>
            <person name="Yang L."/>
            <person name="Liu J."/>
            <person name="Wen B."/>
            <person name="Zhang N."/>
            <person name="Huang Z."/>
            <person name="Zhu Q."/>
            <person name="Feng Y."/>
            <person name="Mount A."/>
            <person name="Hedgecock D."/>
            <person name="Xu Z."/>
            <person name="Liu Y."/>
            <person name="Domazet-Loso T."/>
            <person name="Du Y."/>
            <person name="Sun X."/>
            <person name="Zhang S."/>
            <person name="Liu B."/>
            <person name="Cheng P."/>
            <person name="Jiang X."/>
            <person name="Li J."/>
            <person name="Fan D."/>
            <person name="Wang W."/>
            <person name="Fu W."/>
            <person name="Wang T."/>
            <person name="Wang B."/>
            <person name="Zhang J."/>
            <person name="Peng Z."/>
            <person name="Li Y."/>
            <person name="Li N."/>
            <person name="Wang J."/>
            <person name="Chen M."/>
            <person name="He Y."/>
            <person name="Tan F."/>
            <person name="Song X."/>
            <person name="Zheng Q."/>
            <person name="Huang R."/>
            <person name="Yang H."/>
            <person name="Du X."/>
            <person name="Chen L."/>
            <person name="Yang M."/>
            <person name="Gaffney P.M."/>
            <person name="Wang S."/>
            <person name="Luo L."/>
            <person name="She Z."/>
            <person name="Ming Y."/>
            <person name="Huang W."/>
            <person name="Zhang S."/>
            <person name="Huang B."/>
            <person name="Zhang Y."/>
            <person name="Qu T."/>
            <person name="Ni P."/>
            <person name="Miao G."/>
            <person name="Wang J."/>
            <person name="Wang Q."/>
            <person name="Steinberg C.E."/>
            <person name="Wang H."/>
            <person name="Li N."/>
            <person name="Qian L."/>
            <person name="Zhang G."/>
            <person name="Li Y."/>
            <person name="Yang H."/>
            <person name="Liu X."/>
            <person name="Wang J."/>
            <person name="Yin Y."/>
            <person name="Wang J."/>
        </authorList>
    </citation>
    <scope>NUCLEOTIDE SEQUENCE [LARGE SCALE GENOMIC DNA]</scope>
    <source>
        <strain evidence="6">05x7-T-G4-1.051#20</strain>
    </source>
</reference>
<proteinExistence type="inferred from homology"/>
<dbReference type="Pfam" id="PF01590">
    <property type="entry name" value="GAF"/>
    <property type="match status" value="2"/>
</dbReference>
<keyword evidence="2" id="KW-0140">cGMP</keyword>
<comment type="cofactor">
    <cofactor evidence="5">
        <name>a divalent metal cation</name>
        <dbReference type="ChEBI" id="CHEBI:60240"/>
    </cofactor>
    <text evidence="5">Binds 2 divalent metal cations per subunit. Site 1 may preferentially bind zinc ions, while site 2 has a preference for magnesium and/or manganese ions.</text>
</comment>
<evidence type="ECO:0000256" key="4">
    <source>
        <dbReference type="ARBA" id="ARBA00022801"/>
    </source>
</evidence>
<dbReference type="InterPro" id="IPR029016">
    <property type="entry name" value="GAF-like_dom_sf"/>
</dbReference>
<dbReference type="PROSITE" id="PS51845">
    <property type="entry name" value="PDEASE_I_2"/>
    <property type="match status" value="1"/>
</dbReference>
<organism evidence="6">
    <name type="scientific">Magallana gigas</name>
    <name type="common">Pacific oyster</name>
    <name type="synonym">Crassostrea gigas</name>
    <dbReference type="NCBI Taxonomy" id="29159"/>
    <lineage>
        <taxon>Eukaryota</taxon>
        <taxon>Metazoa</taxon>
        <taxon>Spiralia</taxon>
        <taxon>Lophotrochozoa</taxon>
        <taxon>Mollusca</taxon>
        <taxon>Bivalvia</taxon>
        <taxon>Autobranchia</taxon>
        <taxon>Pteriomorphia</taxon>
        <taxon>Ostreida</taxon>
        <taxon>Ostreoidea</taxon>
        <taxon>Ostreidae</taxon>
        <taxon>Magallana</taxon>
    </lineage>
</organism>
<dbReference type="Pfam" id="PF00233">
    <property type="entry name" value="PDEase_I"/>
    <property type="match status" value="1"/>
</dbReference>
<dbReference type="SMART" id="SM00471">
    <property type="entry name" value="HDc"/>
    <property type="match status" value="1"/>
</dbReference>
<evidence type="ECO:0000313" key="6">
    <source>
        <dbReference type="EMBL" id="EKC25224.1"/>
    </source>
</evidence>
<dbReference type="InParanoid" id="K1Q1I8"/>
<dbReference type="GO" id="GO:0004114">
    <property type="term" value="F:3',5'-cyclic-nucleotide phosphodiesterase activity"/>
    <property type="evidence" value="ECO:0007669"/>
    <property type="project" value="InterPro"/>
</dbReference>
<dbReference type="Gene3D" id="3.30.450.40">
    <property type="match status" value="2"/>
</dbReference>
<dbReference type="HOGENOM" id="CLU_006980_1_0_1"/>
<protein>
    <recommendedName>
        <fullName evidence="5">Phosphodiesterase</fullName>
        <ecNumber evidence="5">3.1.4.-</ecNumber>
    </recommendedName>
</protein>
<evidence type="ECO:0000256" key="1">
    <source>
        <dbReference type="ARBA" id="ARBA00007648"/>
    </source>
</evidence>
<evidence type="ECO:0000256" key="2">
    <source>
        <dbReference type="ARBA" id="ARBA00022535"/>
    </source>
</evidence>
<dbReference type="FunFam" id="1.10.1300.10:FF:000003">
    <property type="entry name" value="Phosphodiesterase"/>
    <property type="match status" value="1"/>
</dbReference>
<dbReference type="PRINTS" id="PR00387">
    <property type="entry name" value="PDIESTERASE1"/>
</dbReference>
<keyword evidence="4 5" id="KW-0378">Hydrolase</keyword>
<sequence length="834" mass="96491">MASNLEQMSFLKRPPFPGRMVKPRLKSRVIPSMTELQVKNYLIQNPKVFEQFVLESVPESKLEDLLKVKRERPRKPAIGEHPIALQSLYLRNSVIEIAEVLTNSYDDEEQQRRMEETAHVLGRAVDANDMAFYVPTHNETMLSLYQHGELVPCGPVGKNLTVAAYAVSERKTILVKDLEMDSRFPKGISPKPMRDCSVLCVPVVLPSADTVGVIEFTRDHLKPPFCEGDIQLIHAVVSWMAACIHENGISPKPMRDCSVLCVPVVLPSADTVGVIEFTRDHLKPPFCEGDIQLIHAVVSWMAACIHENGLKRILDTQHELNEFLLEITKDLFKEITCVDRVANTILHFTKDLLHADRCSMYLVEEEQSKLYVAYEDTGTVDANGKDVYDKKRVHDLHAVDIIAWEAIENGKTVNIYDAYEDERFDQESDTKLGYHTKQILCMPIRNREQVYGVIKIINCLHHDRFTHADEEYFSLFSDYCALALHYSKIYSLLYQQQNIYKVAVDVLQYHIVCNEDEVMSLQETPYIEDEAIPENFFSPEFYAYYHVERLPQLFIYIATDLFGDDTFEMEKLCRFILTVRKNYRSVTYHNWEHGFHVAHALWLMIKANDDIFTKFEKMALVIGGICHDLDHRGYNNDFFRKFDLPLAALYSTSVMEQHHYKQTITILHTDGQDIFSFLNGPQYKEMLELLREHIISTDLALYFQNQKEASKRLEEGTFDMNDHASRSCCKALMMTAADLCAVSKPWITQEETVDRLYNEFYMQGDEEKKRGITPIPMMDRENSKDQPKQQVGFINFICIPLYQTLSQILDGVHHYLVGCEENMEMWKLLAEQRA</sequence>
<dbReference type="EC" id="3.1.4.-" evidence="5"/>
<evidence type="ECO:0000256" key="5">
    <source>
        <dbReference type="RuleBase" id="RU363067"/>
    </source>
</evidence>
<dbReference type="GO" id="GO:0046872">
    <property type="term" value="F:metal ion binding"/>
    <property type="evidence" value="ECO:0007669"/>
    <property type="project" value="UniProtKB-KW"/>
</dbReference>
<dbReference type="SUPFAM" id="SSF55781">
    <property type="entry name" value="GAF domain-like"/>
    <property type="match status" value="3"/>
</dbReference>
<gene>
    <name evidence="6" type="ORF">CGI_10011939</name>
</gene>
<dbReference type="EMBL" id="JH815769">
    <property type="protein sequence ID" value="EKC25224.1"/>
    <property type="molecule type" value="Genomic_DNA"/>
</dbReference>
<dbReference type="InterPro" id="IPR003607">
    <property type="entry name" value="HD/PDEase_dom"/>
</dbReference>
<name>K1Q1I8_MAGGI</name>
<dbReference type="InterPro" id="IPR023088">
    <property type="entry name" value="PDEase"/>
</dbReference>
<dbReference type="PANTHER" id="PTHR11347">
    <property type="entry name" value="CYCLIC NUCLEOTIDE PHOSPHODIESTERASE"/>
    <property type="match status" value="1"/>
</dbReference>
<dbReference type="GO" id="GO:0007165">
    <property type="term" value="P:signal transduction"/>
    <property type="evidence" value="ECO:0007669"/>
    <property type="project" value="InterPro"/>
</dbReference>
<evidence type="ECO:0000256" key="3">
    <source>
        <dbReference type="ARBA" id="ARBA00022723"/>
    </source>
</evidence>
<dbReference type="SUPFAM" id="SSF109604">
    <property type="entry name" value="HD-domain/PDEase-like"/>
    <property type="match status" value="1"/>
</dbReference>
<dbReference type="InterPro" id="IPR036971">
    <property type="entry name" value="PDEase_catalytic_dom_sf"/>
</dbReference>
<dbReference type="AlphaFoldDB" id="K1Q1I8"/>
<comment type="similarity">
    <text evidence="1 5">Belongs to the cyclic nucleotide phosphodiesterase family.</text>
</comment>
<dbReference type="InterPro" id="IPR003018">
    <property type="entry name" value="GAF"/>
</dbReference>
<accession>K1Q1I8</accession>
<dbReference type="CDD" id="cd00077">
    <property type="entry name" value="HDc"/>
    <property type="match status" value="1"/>
</dbReference>
<dbReference type="PROSITE" id="PS00126">
    <property type="entry name" value="PDEASE_I_1"/>
    <property type="match status" value="1"/>
</dbReference>
<dbReference type="SMART" id="SM00065">
    <property type="entry name" value="GAF"/>
    <property type="match status" value="1"/>
</dbReference>
<dbReference type="Gene3D" id="1.10.1300.10">
    <property type="entry name" value="3'5'-cyclic nucleotide phosphodiesterase, catalytic domain"/>
    <property type="match status" value="1"/>
</dbReference>
<keyword evidence="3 5" id="KW-0479">Metal-binding</keyword>